<dbReference type="Proteomes" id="UP001519273">
    <property type="component" value="Unassembled WGS sequence"/>
</dbReference>
<evidence type="ECO:0000313" key="4">
    <source>
        <dbReference type="Proteomes" id="UP001519273"/>
    </source>
</evidence>
<dbReference type="InterPro" id="IPR050101">
    <property type="entry name" value="CinA"/>
</dbReference>
<proteinExistence type="inferred from homology"/>
<dbReference type="CDD" id="cd00885">
    <property type="entry name" value="cinA"/>
    <property type="match status" value="1"/>
</dbReference>
<dbReference type="InterPro" id="IPR001453">
    <property type="entry name" value="MoaB/Mog_dom"/>
</dbReference>
<dbReference type="InterPro" id="IPR008135">
    <property type="entry name" value="Competence-induced_CinA"/>
</dbReference>
<dbReference type="NCBIfam" id="TIGR00177">
    <property type="entry name" value="molyb_syn"/>
    <property type="match status" value="1"/>
</dbReference>
<dbReference type="Pfam" id="PF00994">
    <property type="entry name" value="MoCF_biosynth"/>
    <property type="match status" value="1"/>
</dbReference>
<keyword evidence="3" id="KW-0378">Hydrolase</keyword>
<evidence type="ECO:0000313" key="3">
    <source>
        <dbReference type="EMBL" id="MBP1936351.1"/>
    </source>
</evidence>
<reference evidence="3 4" key="1">
    <citation type="submission" date="2021-03" db="EMBL/GenBank/DDBJ databases">
        <title>Genomic Encyclopedia of Type Strains, Phase IV (KMG-IV): sequencing the most valuable type-strain genomes for metagenomic binning, comparative biology and taxonomic classification.</title>
        <authorList>
            <person name="Goeker M."/>
        </authorList>
    </citation>
    <scope>NUCLEOTIDE SEQUENCE [LARGE SCALE GENOMIC DNA]</scope>
    <source>
        <strain evidence="3 4">DSM 23491</strain>
    </source>
</reference>
<organism evidence="3 4">
    <name type="scientific">Paenibacillus sediminis</name>
    <dbReference type="NCBI Taxonomy" id="664909"/>
    <lineage>
        <taxon>Bacteria</taxon>
        <taxon>Bacillati</taxon>
        <taxon>Bacillota</taxon>
        <taxon>Bacilli</taxon>
        <taxon>Bacillales</taxon>
        <taxon>Paenibacillaceae</taxon>
        <taxon>Paenibacillus</taxon>
    </lineage>
</organism>
<evidence type="ECO:0000259" key="2">
    <source>
        <dbReference type="SMART" id="SM00852"/>
    </source>
</evidence>
<dbReference type="PIRSF" id="PIRSF006728">
    <property type="entry name" value="CinA"/>
    <property type="match status" value="1"/>
</dbReference>
<feature type="domain" description="MoaB/Mog" evidence="2">
    <location>
        <begin position="4"/>
        <end position="171"/>
    </location>
</feature>
<dbReference type="Gene3D" id="3.40.980.10">
    <property type="entry name" value="MoaB/Mog-like domain"/>
    <property type="match status" value="1"/>
</dbReference>
<keyword evidence="4" id="KW-1185">Reference proteome</keyword>
<comment type="similarity">
    <text evidence="1">Belongs to the CinA family.</text>
</comment>
<name>A0ABS4H1K9_9BACL</name>
<evidence type="ECO:0000256" key="1">
    <source>
        <dbReference type="HAMAP-Rule" id="MF_00226"/>
    </source>
</evidence>
<dbReference type="NCBIfam" id="NF001813">
    <property type="entry name" value="PRK00549.1"/>
    <property type="match status" value="1"/>
</dbReference>
<dbReference type="GO" id="GO:0019159">
    <property type="term" value="F:nicotinamide-nucleotide amidase activity"/>
    <property type="evidence" value="ECO:0007669"/>
    <property type="project" value="UniProtKB-EC"/>
</dbReference>
<dbReference type="NCBIfam" id="TIGR00200">
    <property type="entry name" value="cinA_nterm"/>
    <property type="match status" value="1"/>
</dbReference>
<dbReference type="Gene3D" id="3.30.70.2860">
    <property type="match status" value="1"/>
</dbReference>
<protein>
    <recommendedName>
        <fullName evidence="1">Putative competence-damage inducible protein</fullName>
    </recommendedName>
</protein>
<dbReference type="PANTHER" id="PTHR13939">
    <property type="entry name" value="NICOTINAMIDE-NUCLEOTIDE AMIDOHYDROLASE PNCC"/>
    <property type="match status" value="1"/>
</dbReference>
<dbReference type="Gene3D" id="3.90.950.20">
    <property type="entry name" value="CinA-like"/>
    <property type="match status" value="1"/>
</dbReference>
<dbReference type="SUPFAM" id="SSF142433">
    <property type="entry name" value="CinA-like"/>
    <property type="match status" value="1"/>
</dbReference>
<dbReference type="InterPro" id="IPR041424">
    <property type="entry name" value="CinA_KH"/>
</dbReference>
<dbReference type="InterPro" id="IPR036653">
    <property type="entry name" value="CinA-like_C"/>
</dbReference>
<dbReference type="SUPFAM" id="SSF53218">
    <property type="entry name" value="Molybdenum cofactor biosynthesis proteins"/>
    <property type="match status" value="1"/>
</dbReference>
<dbReference type="Pfam" id="PF02464">
    <property type="entry name" value="CinA"/>
    <property type="match status" value="1"/>
</dbReference>
<dbReference type="NCBIfam" id="TIGR00199">
    <property type="entry name" value="PncC_domain"/>
    <property type="match status" value="1"/>
</dbReference>
<dbReference type="EMBL" id="JAGGKP010000001">
    <property type="protein sequence ID" value="MBP1936351.1"/>
    <property type="molecule type" value="Genomic_DNA"/>
</dbReference>
<comment type="caution">
    <text evidence="3">The sequence shown here is derived from an EMBL/GenBank/DDBJ whole genome shotgun (WGS) entry which is preliminary data.</text>
</comment>
<dbReference type="InterPro" id="IPR036425">
    <property type="entry name" value="MoaB/Mog-like_dom_sf"/>
</dbReference>
<dbReference type="InterPro" id="IPR008136">
    <property type="entry name" value="CinA_C"/>
</dbReference>
<gene>
    <name evidence="1" type="primary">cinA</name>
    <name evidence="3" type="ORF">J2Z20_001212</name>
</gene>
<dbReference type="RefSeq" id="WP_209846480.1">
    <property type="nucleotide sequence ID" value="NZ_CBCRVE010000002.1"/>
</dbReference>
<dbReference type="HAMAP" id="MF_00226_B">
    <property type="entry name" value="CinA_B"/>
    <property type="match status" value="1"/>
</dbReference>
<accession>A0ABS4H1K9</accession>
<sequence length="416" mass="45109">MKAEIIAVGTELLLGQIVNTNAQYLSQELAFLGIDVYFQTVVGDNLGRLKQAITIAQNRADVIVFSGGLGPTQDDLTKDAIAEVLGRKMYIDEDAMAKIEALFKGRGTVMTENNRRQALIIEGSDPLPNETGLALGNAISQDGKYYIILPGPPKELIPMFDHQAKPWIVKHVLTSEMPLFSKMLKFAGIGESLLEEKLIDLIQNQTDPTIAPYAKEGEVTIRLSTKAPTKAEANVKLNEMEAKIKARLPQHLYANIDVPIEHTIVHLMADQGLTLSAAESCTGGMVMETITSIAGSSSVLKGGFVTYTNEMKEQLLGVPHHLLEGTDAPGAVSAETAQEMAERVRTITNSDFGLSVTGVAGPGESEGKPAGLVYIGIAEKGKETEVHQLKLHGNRESVRNRAVKAILYRLWLKLQS</sequence>
<dbReference type="Pfam" id="PF18146">
    <property type="entry name" value="CinA_KH"/>
    <property type="match status" value="1"/>
</dbReference>
<dbReference type="PANTHER" id="PTHR13939:SF0">
    <property type="entry name" value="NMN AMIDOHYDROLASE-LIKE PROTEIN YFAY"/>
    <property type="match status" value="1"/>
</dbReference>
<dbReference type="SMART" id="SM00852">
    <property type="entry name" value="MoCF_biosynth"/>
    <property type="match status" value="1"/>
</dbReference>